<dbReference type="Proteomes" id="UP000054538">
    <property type="component" value="Unassembled WGS sequence"/>
</dbReference>
<sequence length="125" mass="14854">MGRHNNENKKGIFLNSNDFEFRRQCNGRCVRYARMPKKEKHVAFCQTTRWYPILATLTPLNPPFPRLARLPLRYPRHIGVFLAHASSRLPWVWRQHMFCRHRKAPDRNARCEGTTNHGGFRITVK</sequence>
<evidence type="ECO:0000313" key="1">
    <source>
        <dbReference type="EMBL" id="KIK78313.1"/>
    </source>
</evidence>
<name>A0A0D0CSF4_9AGAM</name>
<protein>
    <submittedName>
        <fullName evidence="1">Uncharacterized protein</fullName>
    </submittedName>
</protein>
<dbReference type="HOGENOM" id="CLU_1993344_0_0_1"/>
<accession>A0A0D0CSF4</accession>
<dbReference type="InParanoid" id="A0A0D0CSF4"/>
<gene>
    <name evidence="1" type="ORF">PAXRUDRAFT_333578</name>
</gene>
<dbReference type="AlphaFoldDB" id="A0A0D0CSF4"/>
<keyword evidence="2" id="KW-1185">Reference proteome</keyword>
<dbReference type="EMBL" id="KN826631">
    <property type="protein sequence ID" value="KIK78313.1"/>
    <property type="molecule type" value="Genomic_DNA"/>
</dbReference>
<proteinExistence type="predicted"/>
<reference evidence="2" key="2">
    <citation type="submission" date="2015-01" db="EMBL/GenBank/DDBJ databases">
        <title>Evolutionary Origins and Diversification of the Mycorrhizal Mutualists.</title>
        <authorList>
            <consortium name="DOE Joint Genome Institute"/>
            <consortium name="Mycorrhizal Genomics Consortium"/>
            <person name="Kohler A."/>
            <person name="Kuo A."/>
            <person name="Nagy L.G."/>
            <person name="Floudas D."/>
            <person name="Copeland A."/>
            <person name="Barry K.W."/>
            <person name="Cichocki N."/>
            <person name="Veneault-Fourrey C."/>
            <person name="LaButti K."/>
            <person name="Lindquist E.A."/>
            <person name="Lipzen A."/>
            <person name="Lundell T."/>
            <person name="Morin E."/>
            <person name="Murat C."/>
            <person name="Riley R."/>
            <person name="Ohm R."/>
            <person name="Sun H."/>
            <person name="Tunlid A."/>
            <person name="Henrissat B."/>
            <person name="Grigoriev I.V."/>
            <person name="Hibbett D.S."/>
            <person name="Martin F."/>
        </authorList>
    </citation>
    <scope>NUCLEOTIDE SEQUENCE [LARGE SCALE GENOMIC DNA]</scope>
    <source>
        <strain evidence="2">Ve08.2h10</strain>
    </source>
</reference>
<reference evidence="1 2" key="1">
    <citation type="submission" date="2014-04" db="EMBL/GenBank/DDBJ databases">
        <authorList>
            <consortium name="DOE Joint Genome Institute"/>
            <person name="Kuo A."/>
            <person name="Kohler A."/>
            <person name="Jargeat P."/>
            <person name="Nagy L.G."/>
            <person name="Floudas D."/>
            <person name="Copeland A."/>
            <person name="Barry K.W."/>
            <person name="Cichocki N."/>
            <person name="Veneault-Fourrey C."/>
            <person name="LaButti K."/>
            <person name="Lindquist E.A."/>
            <person name="Lipzen A."/>
            <person name="Lundell T."/>
            <person name="Morin E."/>
            <person name="Murat C."/>
            <person name="Sun H."/>
            <person name="Tunlid A."/>
            <person name="Henrissat B."/>
            <person name="Grigoriev I.V."/>
            <person name="Hibbett D.S."/>
            <person name="Martin F."/>
            <person name="Nordberg H.P."/>
            <person name="Cantor M.N."/>
            <person name="Hua S.X."/>
        </authorList>
    </citation>
    <scope>NUCLEOTIDE SEQUENCE [LARGE SCALE GENOMIC DNA]</scope>
    <source>
        <strain evidence="1 2">Ve08.2h10</strain>
    </source>
</reference>
<organism evidence="1 2">
    <name type="scientific">Paxillus rubicundulus Ve08.2h10</name>
    <dbReference type="NCBI Taxonomy" id="930991"/>
    <lineage>
        <taxon>Eukaryota</taxon>
        <taxon>Fungi</taxon>
        <taxon>Dikarya</taxon>
        <taxon>Basidiomycota</taxon>
        <taxon>Agaricomycotina</taxon>
        <taxon>Agaricomycetes</taxon>
        <taxon>Agaricomycetidae</taxon>
        <taxon>Boletales</taxon>
        <taxon>Paxilineae</taxon>
        <taxon>Paxillaceae</taxon>
        <taxon>Paxillus</taxon>
    </lineage>
</organism>
<evidence type="ECO:0000313" key="2">
    <source>
        <dbReference type="Proteomes" id="UP000054538"/>
    </source>
</evidence>